<evidence type="ECO:0000259" key="4">
    <source>
        <dbReference type="Pfam" id="PF00891"/>
    </source>
</evidence>
<reference evidence="6 7" key="1">
    <citation type="submission" date="2022-08" db="EMBL/GenBank/DDBJ databases">
        <title>Proteogenomics of the novel Dehalobacterium formicoaceticum strain EZ94 highlights a key role of methyltransferases during anaerobic dichloromethane degradation.</title>
        <authorList>
            <person name="Wasmund K."/>
        </authorList>
    </citation>
    <scope>NUCLEOTIDE SEQUENCE [LARGE SCALE GENOMIC DNA]</scope>
    <source>
        <strain evidence="6 7">EZ94</strain>
    </source>
</reference>
<dbReference type="PROSITE" id="PS51683">
    <property type="entry name" value="SAM_OMT_II"/>
    <property type="match status" value="1"/>
</dbReference>
<keyword evidence="7" id="KW-1185">Reference proteome</keyword>
<evidence type="ECO:0000256" key="1">
    <source>
        <dbReference type="ARBA" id="ARBA00022603"/>
    </source>
</evidence>
<proteinExistence type="predicted"/>
<accession>A0ABT1Y3X0</accession>
<evidence type="ECO:0000313" key="7">
    <source>
        <dbReference type="Proteomes" id="UP001524944"/>
    </source>
</evidence>
<dbReference type="InterPro" id="IPR029063">
    <property type="entry name" value="SAM-dependent_MTases_sf"/>
</dbReference>
<protein>
    <submittedName>
        <fullName evidence="6">DUF2284 domain-containing protein</fullName>
    </submittedName>
</protein>
<dbReference type="InterPro" id="IPR016461">
    <property type="entry name" value="COMT-like"/>
</dbReference>
<dbReference type="PANTHER" id="PTHR43712:SF2">
    <property type="entry name" value="O-METHYLTRANSFERASE CICE"/>
    <property type="match status" value="1"/>
</dbReference>
<dbReference type="CDD" id="cd02440">
    <property type="entry name" value="AdoMet_MTases"/>
    <property type="match status" value="1"/>
</dbReference>
<evidence type="ECO:0000256" key="3">
    <source>
        <dbReference type="ARBA" id="ARBA00022691"/>
    </source>
</evidence>
<dbReference type="RefSeq" id="WP_242965372.1">
    <property type="nucleotide sequence ID" value="NZ_CP022121.1"/>
</dbReference>
<dbReference type="InterPro" id="IPR012967">
    <property type="entry name" value="COMT_dimerisation"/>
</dbReference>
<dbReference type="Pfam" id="PF08100">
    <property type="entry name" value="Dimerisation"/>
    <property type="match status" value="1"/>
</dbReference>
<dbReference type="Pfam" id="PF10050">
    <property type="entry name" value="DUF2284"/>
    <property type="match status" value="1"/>
</dbReference>
<dbReference type="Gene3D" id="1.10.10.10">
    <property type="entry name" value="Winged helix-like DNA-binding domain superfamily/Winged helix DNA-binding domain"/>
    <property type="match status" value="1"/>
</dbReference>
<keyword evidence="3" id="KW-0949">S-adenosyl-L-methionine</keyword>
<name>A0ABT1Y3X0_9FIRM</name>
<dbReference type="InterPro" id="IPR019271">
    <property type="entry name" value="DUF2284_metal-binding"/>
</dbReference>
<dbReference type="EMBL" id="JANPWE010000003">
    <property type="protein sequence ID" value="MCR6545568.1"/>
    <property type="molecule type" value="Genomic_DNA"/>
</dbReference>
<dbReference type="InterPro" id="IPR001077">
    <property type="entry name" value="COMT_C"/>
</dbReference>
<dbReference type="SUPFAM" id="SSF53335">
    <property type="entry name" value="S-adenosyl-L-methionine-dependent methyltransferases"/>
    <property type="match status" value="1"/>
</dbReference>
<keyword evidence="1" id="KW-0489">Methyltransferase</keyword>
<keyword evidence="2" id="KW-0808">Transferase</keyword>
<dbReference type="InterPro" id="IPR036390">
    <property type="entry name" value="WH_DNA-bd_sf"/>
</dbReference>
<feature type="domain" description="O-methyltransferase dimerisation" evidence="5">
    <location>
        <begin position="21"/>
        <end position="96"/>
    </location>
</feature>
<dbReference type="Gene3D" id="3.40.50.150">
    <property type="entry name" value="Vaccinia Virus protein VP39"/>
    <property type="match status" value="1"/>
</dbReference>
<gene>
    <name evidence="6" type="ORF">NVS47_08595</name>
</gene>
<evidence type="ECO:0000259" key="5">
    <source>
        <dbReference type="Pfam" id="PF08100"/>
    </source>
</evidence>
<evidence type="ECO:0000313" key="6">
    <source>
        <dbReference type="EMBL" id="MCR6545568.1"/>
    </source>
</evidence>
<dbReference type="Pfam" id="PF00891">
    <property type="entry name" value="Methyltransf_2"/>
    <property type="match status" value="1"/>
</dbReference>
<dbReference type="Proteomes" id="UP001524944">
    <property type="component" value="Unassembled WGS sequence"/>
</dbReference>
<sequence>MKKLDFMKHDPQENNPQYLEDLATGYWFSEVLFTAVEMDIFSSLEPVGKTLEELVQGTELNESGLKRFMKALCALGLVSANGSTYYNGQMAAKYLVRGREDYQGDSILWRKHIFDNWRSLKDCLLEGTRVVYSPVEDDLTELEERNRWYSSAMGSVARNKAEEILPFFRDLSLTGNILDVGAGTGSIAAAFLETYPESQATLLDLDAVLVYAQEQLSGKFGERIKYFPANILESWPVEEGQFDLVILSNIVHAYGEEEISLILKRAAACLKPEGYLLIHDFFFEHGHEKAALFDLNMFVNTFNGKVFSIHWIREQLQELGLAVTEMVPLSSDTSLIFGAKNEDRLKALSLNKKGQLAAKIEHLGFRKASVVSTEIIHIPNWVNWHCNYGCSNFGAPHCPPNSPSPQQTREMLQDYTTCILIEGEPPTGDFQRQVLKAEKAAFYDGYYRAFALWAGPCSICAECGGTEGCKNTQSARPSMEASGIDVYETVKRAGISLKPLSPDDYYVKYFAILLLE</sequence>
<comment type="caution">
    <text evidence="6">The sequence shown here is derived from an EMBL/GenBank/DDBJ whole genome shotgun (WGS) entry which is preliminary data.</text>
</comment>
<evidence type="ECO:0000256" key="2">
    <source>
        <dbReference type="ARBA" id="ARBA00022679"/>
    </source>
</evidence>
<organism evidence="6 7">
    <name type="scientific">Dehalobacterium formicoaceticum</name>
    <dbReference type="NCBI Taxonomy" id="51515"/>
    <lineage>
        <taxon>Bacteria</taxon>
        <taxon>Bacillati</taxon>
        <taxon>Bacillota</taxon>
        <taxon>Clostridia</taxon>
        <taxon>Eubacteriales</taxon>
        <taxon>Peptococcaceae</taxon>
        <taxon>Dehalobacterium</taxon>
    </lineage>
</organism>
<dbReference type="PANTHER" id="PTHR43712">
    <property type="entry name" value="PUTATIVE (AFU_ORTHOLOGUE AFUA_4G14580)-RELATED"/>
    <property type="match status" value="1"/>
</dbReference>
<dbReference type="InterPro" id="IPR036388">
    <property type="entry name" value="WH-like_DNA-bd_sf"/>
</dbReference>
<feature type="domain" description="O-methyltransferase C-terminal" evidence="4">
    <location>
        <begin position="142"/>
        <end position="306"/>
    </location>
</feature>
<dbReference type="SUPFAM" id="SSF46785">
    <property type="entry name" value="Winged helix' DNA-binding domain"/>
    <property type="match status" value="1"/>
</dbReference>